<dbReference type="AlphaFoldDB" id="A0AA40GFA2"/>
<keyword evidence="3" id="KW-1185">Reference proteome</keyword>
<dbReference type="Proteomes" id="UP001177670">
    <property type="component" value="Unassembled WGS sequence"/>
</dbReference>
<accession>A0AA40GFA2</accession>
<organism evidence="2 3">
    <name type="scientific">Melipona bicolor</name>
    <dbReference type="NCBI Taxonomy" id="60889"/>
    <lineage>
        <taxon>Eukaryota</taxon>
        <taxon>Metazoa</taxon>
        <taxon>Ecdysozoa</taxon>
        <taxon>Arthropoda</taxon>
        <taxon>Hexapoda</taxon>
        <taxon>Insecta</taxon>
        <taxon>Pterygota</taxon>
        <taxon>Neoptera</taxon>
        <taxon>Endopterygota</taxon>
        <taxon>Hymenoptera</taxon>
        <taxon>Apocrita</taxon>
        <taxon>Aculeata</taxon>
        <taxon>Apoidea</taxon>
        <taxon>Anthophila</taxon>
        <taxon>Apidae</taxon>
        <taxon>Melipona</taxon>
    </lineage>
</organism>
<feature type="compositionally biased region" description="Basic and acidic residues" evidence="1">
    <location>
        <begin position="58"/>
        <end position="78"/>
    </location>
</feature>
<feature type="compositionally biased region" description="Basic and acidic residues" evidence="1">
    <location>
        <begin position="8"/>
        <end position="47"/>
    </location>
</feature>
<evidence type="ECO:0000313" key="3">
    <source>
        <dbReference type="Proteomes" id="UP001177670"/>
    </source>
</evidence>
<reference evidence="2" key="1">
    <citation type="submission" date="2021-10" db="EMBL/GenBank/DDBJ databases">
        <title>Melipona bicolor Genome sequencing and assembly.</title>
        <authorList>
            <person name="Araujo N.S."/>
            <person name="Arias M.C."/>
        </authorList>
    </citation>
    <scope>NUCLEOTIDE SEQUENCE</scope>
    <source>
        <strain evidence="2">USP_2M_L1-L4_2017</strain>
        <tissue evidence="2">Whole body</tissue>
    </source>
</reference>
<feature type="compositionally biased region" description="Basic residues" evidence="1">
    <location>
        <begin position="48"/>
        <end position="57"/>
    </location>
</feature>
<gene>
    <name evidence="2" type="ORF">K0M31_000702</name>
</gene>
<comment type="caution">
    <text evidence="2">The sequence shown here is derived from an EMBL/GenBank/DDBJ whole genome shotgun (WGS) entry which is preliminary data.</text>
</comment>
<dbReference type="EMBL" id="JAHYIQ010000001">
    <property type="protein sequence ID" value="KAK1136135.1"/>
    <property type="molecule type" value="Genomic_DNA"/>
</dbReference>
<evidence type="ECO:0000256" key="1">
    <source>
        <dbReference type="SAM" id="MobiDB-lite"/>
    </source>
</evidence>
<name>A0AA40GFA2_9HYME</name>
<feature type="region of interest" description="Disordered" evidence="1">
    <location>
        <begin position="1"/>
        <end position="78"/>
    </location>
</feature>
<sequence>MQSGVKAGENKNTWREREKERRKEVFGREPARRKGREKGSGSKDATGRTKKRGRSCRYRNERRIMARKKGEPVKPERRTVAVGEARGGWVGLVFVREREREKRKRYCVSRGMERGMEEEEEEDGRRRW</sequence>
<proteinExistence type="predicted"/>
<protein>
    <submittedName>
        <fullName evidence="2">Uncharacterized protein</fullName>
    </submittedName>
</protein>
<evidence type="ECO:0000313" key="2">
    <source>
        <dbReference type="EMBL" id="KAK1136135.1"/>
    </source>
</evidence>